<evidence type="ECO:0000313" key="3">
    <source>
        <dbReference type="WBParaSite" id="SSLN_0000050301-mRNA-1"/>
    </source>
</evidence>
<dbReference type="EMBL" id="UYSU01000354">
    <property type="protein sequence ID" value="VDL85674.1"/>
    <property type="molecule type" value="Genomic_DNA"/>
</dbReference>
<gene>
    <name evidence="1" type="ORF">SSLN_LOCUS480</name>
</gene>
<reference evidence="1 2" key="2">
    <citation type="submission" date="2018-11" db="EMBL/GenBank/DDBJ databases">
        <authorList>
            <consortium name="Pathogen Informatics"/>
        </authorList>
    </citation>
    <scope>NUCLEOTIDE SEQUENCE [LARGE SCALE GENOMIC DNA]</scope>
    <source>
        <strain evidence="1 2">NST_G2</strain>
    </source>
</reference>
<evidence type="ECO:0000313" key="1">
    <source>
        <dbReference type="EMBL" id="VDL85674.1"/>
    </source>
</evidence>
<protein>
    <submittedName>
        <fullName evidence="3">FANCI_S2 domain-containing protein</fullName>
    </submittedName>
</protein>
<dbReference type="Proteomes" id="UP000275846">
    <property type="component" value="Unassembled WGS sequence"/>
</dbReference>
<evidence type="ECO:0000313" key="2">
    <source>
        <dbReference type="Proteomes" id="UP000275846"/>
    </source>
</evidence>
<dbReference type="WBParaSite" id="SSLN_0000050301-mRNA-1">
    <property type="protein sequence ID" value="SSLN_0000050301-mRNA-1"/>
    <property type="gene ID" value="SSLN_0000050301"/>
</dbReference>
<organism evidence="3">
    <name type="scientific">Schistocephalus solidus</name>
    <name type="common">Tapeworm</name>
    <dbReference type="NCBI Taxonomy" id="70667"/>
    <lineage>
        <taxon>Eukaryota</taxon>
        <taxon>Metazoa</taxon>
        <taxon>Spiralia</taxon>
        <taxon>Lophotrochozoa</taxon>
        <taxon>Platyhelminthes</taxon>
        <taxon>Cestoda</taxon>
        <taxon>Eucestoda</taxon>
        <taxon>Diphyllobothriidea</taxon>
        <taxon>Diphyllobothriidae</taxon>
        <taxon>Schistocephalus</taxon>
    </lineage>
</organism>
<dbReference type="STRING" id="70667.A0A183S8D2"/>
<proteinExistence type="predicted"/>
<reference evidence="3" key="1">
    <citation type="submission" date="2016-06" db="UniProtKB">
        <authorList>
            <consortium name="WormBaseParasite"/>
        </authorList>
    </citation>
    <scope>IDENTIFICATION</scope>
</reference>
<sequence length="151" mass="15954">MPLPSLLLPTSTSALLFPPPAHPPIPATNIELLAELAALCPFELTESAAAELENLLDGLAILPLELASAVLQAFLPLFTVAARSSSSSSSSSSSLMNVDVRPLDAFLGLQARVVAELRSMSTSFRVRVRRIAVAGFVKLLKNLKVSSARCT</sequence>
<keyword evidence="2" id="KW-1185">Reference proteome</keyword>
<name>A0A183S8D2_SCHSO</name>
<dbReference type="AlphaFoldDB" id="A0A183S8D2"/>
<accession>A0A183S8D2</accession>